<evidence type="ECO:0000256" key="9">
    <source>
        <dbReference type="PIRSR" id="PIRSR001174-1"/>
    </source>
</evidence>
<dbReference type="InterPro" id="IPR003959">
    <property type="entry name" value="ATPase_AAA_core"/>
</dbReference>
<evidence type="ECO:0000256" key="10">
    <source>
        <dbReference type="PIRSR" id="PIRSR001174-2"/>
    </source>
</evidence>
<accession>S8DXI6</accession>
<evidence type="ECO:0000256" key="3">
    <source>
        <dbReference type="ARBA" id="ARBA00022801"/>
    </source>
</evidence>
<organism evidence="17 18">
    <name type="scientific">Fomitopsis schrenkii</name>
    <name type="common">Brown rot fungus</name>
    <dbReference type="NCBI Taxonomy" id="2126942"/>
    <lineage>
        <taxon>Eukaryota</taxon>
        <taxon>Fungi</taxon>
        <taxon>Dikarya</taxon>
        <taxon>Basidiomycota</taxon>
        <taxon>Agaricomycotina</taxon>
        <taxon>Agaricomycetes</taxon>
        <taxon>Polyporales</taxon>
        <taxon>Fomitopsis</taxon>
    </lineage>
</organism>
<feature type="region of interest" description="Disordered" evidence="14">
    <location>
        <begin position="255"/>
        <end position="290"/>
    </location>
</feature>
<dbReference type="InterPro" id="IPR003111">
    <property type="entry name" value="Lon_prtase_N"/>
</dbReference>
<feature type="domain" description="Lon N-terminal" evidence="16">
    <location>
        <begin position="6"/>
        <end position="216"/>
    </location>
</feature>
<dbReference type="InterPro" id="IPR027417">
    <property type="entry name" value="P-loop_NTPase"/>
</dbReference>
<dbReference type="InterPro" id="IPR008269">
    <property type="entry name" value="Lon_proteolytic"/>
</dbReference>
<dbReference type="SUPFAM" id="SSF88697">
    <property type="entry name" value="PUA domain-like"/>
    <property type="match status" value="1"/>
</dbReference>
<reference evidence="17 18" key="1">
    <citation type="journal article" date="2012" name="Science">
        <title>The Paleozoic origin of enzymatic lignin decomposition reconstructed from 31 fungal genomes.</title>
        <authorList>
            <person name="Floudas D."/>
            <person name="Binder M."/>
            <person name="Riley R."/>
            <person name="Barry K."/>
            <person name="Blanchette R.A."/>
            <person name="Henrissat B."/>
            <person name="Martinez A.T."/>
            <person name="Otillar R."/>
            <person name="Spatafora J.W."/>
            <person name="Yadav J.S."/>
            <person name="Aerts A."/>
            <person name="Benoit I."/>
            <person name="Boyd A."/>
            <person name="Carlson A."/>
            <person name="Copeland A."/>
            <person name="Coutinho P.M."/>
            <person name="de Vries R.P."/>
            <person name="Ferreira P."/>
            <person name="Findley K."/>
            <person name="Foster B."/>
            <person name="Gaskell J."/>
            <person name="Glotzer D."/>
            <person name="Gorecki P."/>
            <person name="Heitman J."/>
            <person name="Hesse C."/>
            <person name="Hori C."/>
            <person name="Igarashi K."/>
            <person name="Jurgens J.A."/>
            <person name="Kallen N."/>
            <person name="Kersten P."/>
            <person name="Kohler A."/>
            <person name="Kuees U."/>
            <person name="Kumar T.K.A."/>
            <person name="Kuo A."/>
            <person name="LaButti K."/>
            <person name="Larrondo L.F."/>
            <person name="Lindquist E."/>
            <person name="Ling A."/>
            <person name="Lombard V."/>
            <person name="Lucas S."/>
            <person name="Lundell T."/>
            <person name="Martin R."/>
            <person name="McLaughlin D.J."/>
            <person name="Morgenstern I."/>
            <person name="Morin E."/>
            <person name="Murat C."/>
            <person name="Nagy L.G."/>
            <person name="Nolan M."/>
            <person name="Ohm R.A."/>
            <person name="Patyshakuliyeva A."/>
            <person name="Rokas A."/>
            <person name="Ruiz-Duenas F.J."/>
            <person name="Sabat G."/>
            <person name="Salamov A."/>
            <person name="Samejima M."/>
            <person name="Schmutz J."/>
            <person name="Slot J.C."/>
            <person name="St John F."/>
            <person name="Stenlid J."/>
            <person name="Sun H."/>
            <person name="Sun S."/>
            <person name="Syed K."/>
            <person name="Tsang A."/>
            <person name="Wiebenga A."/>
            <person name="Young D."/>
            <person name="Pisabarro A."/>
            <person name="Eastwood D.C."/>
            <person name="Martin F."/>
            <person name="Cullen D."/>
            <person name="Grigoriev I.V."/>
            <person name="Hibbett D.S."/>
        </authorList>
    </citation>
    <scope>NUCLEOTIDE SEQUENCE</scope>
    <source>
        <strain evidence="18">FP-58527</strain>
    </source>
</reference>
<dbReference type="AlphaFoldDB" id="S8DXI6"/>
<evidence type="ECO:0000259" key="16">
    <source>
        <dbReference type="PROSITE" id="PS51787"/>
    </source>
</evidence>
<dbReference type="Pfam" id="PF05362">
    <property type="entry name" value="Lon_C"/>
    <property type="match status" value="1"/>
</dbReference>
<dbReference type="SUPFAM" id="SSF52540">
    <property type="entry name" value="P-loop containing nucleoside triphosphate hydrolases"/>
    <property type="match status" value="1"/>
</dbReference>
<evidence type="ECO:0000256" key="7">
    <source>
        <dbReference type="ARBA" id="ARBA00050665"/>
    </source>
</evidence>
<keyword evidence="6" id="KW-0576">Peroxisome</keyword>
<keyword evidence="18" id="KW-1185">Reference proteome</keyword>
<dbReference type="SMART" id="SM00382">
    <property type="entry name" value="AAA"/>
    <property type="match status" value="1"/>
</dbReference>
<dbReference type="STRING" id="743788.S8DXI6"/>
<dbReference type="InterPro" id="IPR004815">
    <property type="entry name" value="Lon_bac/euk-typ"/>
</dbReference>
<evidence type="ECO:0000313" key="17">
    <source>
        <dbReference type="EMBL" id="EPS97332.1"/>
    </source>
</evidence>
<dbReference type="Pfam" id="PF02190">
    <property type="entry name" value="LON_substr_bdg"/>
    <property type="match status" value="1"/>
</dbReference>
<dbReference type="Gene3D" id="1.20.5.5270">
    <property type="match status" value="1"/>
</dbReference>
<feature type="active site" evidence="9 11">
    <location>
        <position position="815"/>
    </location>
</feature>
<name>S8DXI6_FOMSC</name>
<dbReference type="GO" id="GO:0006508">
    <property type="term" value="P:proteolysis"/>
    <property type="evidence" value="ECO:0007669"/>
    <property type="project" value="UniProtKB-KW"/>
</dbReference>
<dbReference type="eggNOG" id="KOG2004">
    <property type="taxonomic scope" value="Eukaryota"/>
</dbReference>
<dbReference type="InterPro" id="IPR020568">
    <property type="entry name" value="Ribosomal_Su5_D2-typ_SF"/>
</dbReference>
<dbReference type="Proteomes" id="UP000015241">
    <property type="component" value="Unassembled WGS sequence"/>
</dbReference>
<dbReference type="GO" id="GO:0016887">
    <property type="term" value="F:ATP hydrolysis activity"/>
    <property type="evidence" value="ECO:0007669"/>
    <property type="project" value="InterPro"/>
</dbReference>
<dbReference type="HOGENOM" id="CLU_004109_4_0_1"/>
<dbReference type="Gene3D" id="3.40.50.300">
    <property type="entry name" value="P-loop containing nucleotide triphosphate hydrolases"/>
    <property type="match status" value="1"/>
</dbReference>
<dbReference type="Gene3D" id="3.30.230.10">
    <property type="match status" value="1"/>
</dbReference>
<keyword evidence="1 8" id="KW-0645">Protease</keyword>
<dbReference type="InterPro" id="IPR054594">
    <property type="entry name" value="Lon_lid"/>
</dbReference>
<dbReference type="InterPro" id="IPR003593">
    <property type="entry name" value="AAA+_ATPase"/>
</dbReference>
<dbReference type="PROSITE" id="PS51786">
    <property type="entry name" value="LON_PROTEOLYTIC"/>
    <property type="match status" value="1"/>
</dbReference>
<dbReference type="Gene3D" id="1.10.8.60">
    <property type="match status" value="1"/>
</dbReference>
<dbReference type="FunFam" id="1.10.8.60:FF:000091">
    <property type="entry name" value="Lon protease homolog 2, peroxisomal"/>
    <property type="match status" value="1"/>
</dbReference>
<evidence type="ECO:0000256" key="13">
    <source>
        <dbReference type="RuleBase" id="RU000592"/>
    </source>
</evidence>
<dbReference type="PANTHER" id="PTHR10046">
    <property type="entry name" value="ATP DEPENDENT LON PROTEASE FAMILY MEMBER"/>
    <property type="match status" value="1"/>
</dbReference>
<dbReference type="SMART" id="SM00464">
    <property type="entry name" value="LON"/>
    <property type="match status" value="1"/>
</dbReference>
<keyword evidence="3 8" id="KW-0378">Hydrolase</keyword>
<keyword evidence="5 8" id="KW-0067">ATP-binding</keyword>
<sequence length="926" mass="101452">MSSAALPVIPLPYPLLLLPTARLTIPVSSAAGELLLDLVQEAEAPPVVAAVPVPSTEAPTLHEWGSAARIVRVVRPPRSLARDTQRPYLLTVHGLARIHLPEAHNSREKIDVLAERIVEYPNADGTASVEATATFKAAAIKLLDRLARDAPNDSKRDFYVKLSNMVDEVTTQRAPWLADMLVASLNSEYADKLDFLSAVGPDDRLKRATAIFIKQTSISEVSKKIAQSIDESLSKQQKEFFLRQQLAAIQRELRNLNRAPPRAGSPAPPESKGVSAPPSELDDEDQAEQEEMADIRTKIEAMAKSSEERKMAVREWRRLKRTPATSVEHGVIRNYLEWLTAVPWPASARAAQTGASLAALHNRSFLANARAQLDADHYGLDKIKKRLIEYLAVVRLKGLQAERESQLEVEKTAQLEAKTDIQEKADEQSKALVRVKSTSTPVPKPLVRKSVKGPILLFVGPPGTGKTSLGQSIARALDRPFQRISLGGVRDEGEIRGHRRTYVASGPGNIVQALRKAGRPDPVILLDEIDKISQGNFHGDPAAALLEVLDPEQNHSFHDHYINVPVDLSQVLFICTSNTLETIAAPLLDRCEVVHLSGYTYSEKMHIARRFLLPKQLQANCLTADHLSLDDSVLTHIATHYTREAGVRSLERAIGAVVRYKAVEWAEYCDSIGADPNVPYPDVSAQQGDASPRYRPAVEEHELETILGIARWDEDELDREERRGLVYGLVVTGMGEGGVLPVETIMVPGSGKLKLTGSLGDVIKESGELALSWVKRHAYDLYITKTRAQDPLKNPDPVDVHLHLPSGAVRKDGPSAGVAMTCAFVSLLTGACVPSNIAMTGEVTLRGRVGAVGGIKEKVLGAHRAQISKVILPWANRKDVEHDVPKEVRAAIQIVFVRTVEEALEAAFGKGVVGWRRSDVLVESRL</sequence>
<dbReference type="EMBL" id="KE504177">
    <property type="protein sequence ID" value="EPS97332.1"/>
    <property type="molecule type" value="Genomic_DNA"/>
</dbReference>
<dbReference type="SUPFAM" id="SSF54211">
    <property type="entry name" value="Ribosomal protein S5 domain 2-like"/>
    <property type="match status" value="1"/>
</dbReference>
<feature type="compositionally biased region" description="Acidic residues" evidence="14">
    <location>
        <begin position="280"/>
        <end position="290"/>
    </location>
</feature>
<evidence type="ECO:0000256" key="6">
    <source>
        <dbReference type="ARBA" id="ARBA00023140"/>
    </source>
</evidence>
<comment type="catalytic activity">
    <reaction evidence="7">
        <text>Hydrolysis of proteins in presence of ATP.</text>
        <dbReference type="EC" id="3.4.21.53"/>
    </reaction>
</comment>
<feature type="active site" evidence="9 11">
    <location>
        <position position="858"/>
    </location>
</feature>
<keyword evidence="2 8" id="KW-0547">Nucleotide-binding</keyword>
<dbReference type="PRINTS" id="PR00830">
    <property type="entry name" value="ENDOLAPTASE"/>
</dbReference>
<dbReference type="InterPro" id="IPR014721">
    <property type="entry name" value="Ribsml_uS5_D2-typ_fold_subgr"/>
</dbReference>
<dbReference type="GO" id="GO:0004176">
    <property type="term" value="F:ATP-dependent peptidase activity"/>
    <property type="evidence" value="ECO:0007669"/>
    <property type="project" value="UniProtKB-UniRule"/>
</dbReference>
<evidence type="ECO:0000256" key="12">
    <source>
        <dbReference type="RuleBase" id="RU000591"/>
    </source>
</evidence>
<evidence type="ECO:0000256" key="1">
    <source>
        <dbReference type="ARBA" id="ARBA00022670"/>
    </source>
</evidence>
<dbReference type="Pfam" id="PF00004">
    <property type="entry name" value="AAA"/>
    <property type="match status" value="1"/>
</dbReference>
<dbReference type="Pfam" id="PF22667">
    <property type="entry name" value="Lon_lid"/>
    <property type="match status" value="1"/>
</dbReference>
<dbReference type="FunFam" id="3.40.50.300:FF:000021">
    <property type="entry name" value="Lon protease homolog"/>
    <property type="match status" value="1"/>
</dbReference>
<dbReference type="Gene3D" id="1.20.58.1480">
    <property type="match status" value="1"/>
</dbReference>
<evidence type="ECO:0000256" key="11">
    <source>
        <dbReference type="PROSITE-ProRule" id="PRU01122"/>
    </source>
</evidence>
<dbReference type="OrthoDB" id="2411602at2759"/>
<evidence type="ECO:0000256" key="14">
    <source>
        <dbReference type="SAM" id="MobiDB-lite"/>
    </source>
</evidence>
<evidence type="ECO:0000259" key="15">
    <source>
        <dbReference type="PROSITE" id="PS51786"/>
    </source>
</evidence>
<evidence type="ECO:0000256" key="4">
    <source>
        <dbReference type="ARBA" id="ARBA00022825"/>
    </source>
</evidence>
<dbReference type="GO" id="GO:0004252">
    <property type="term" value="F:serine-type endopeptidase activity"/>
    <property type="evidence" value="ECO:0007669"/>
    <property type="project" value="UniProtKB-UniRule"/>
</dbReference>
<keyword evidence="4 8" id="KW-0720">Serine protease</keyword>
<dbReference type="PROSITE" id="PS01046">
    <property type="entry name" value="LON_SER"/>
    <property type="match status" value="1"/>
</dbReference>
<gene>
    <name evidence="17" type="ORF">FOMPIDRAFT_1128714</name>
</gene>
<dbReference type="GO" id="GO:0005524">
    <property type="term" value="F:ATP binding"/>
    <property type="evidence" value="ECO:0007669"/>
    <property type="project" value="UniProtKB-KW"/>
</dbReference>
<dbReference type="NCBIfam" id="TIGR00763">
    <property type="entry name" value="lon"/>
    <property type="match status" value="1"/>
</dbReference>
<dbReference type="InParanoid" id="S8DXI6"/>
<dbReference type="PROSITE" id="PS51787">
    <property type="entry name" value="LON_N"/>
    <property type="match status" value="1"/>
</dbReference>
<dbReference type="PIRSF" id="PIRSF001174">
    <property type="entry name" value="Lon_proteas"/>
    <property type="match status" value="1"/>
</dbReference>
<proteinExistence type="inferred from homology"/>
<dbReference type="GO" id="GO:0030163">
    <property type="term" value="P:protein catabolic process"/>
    <property type="evidence" value="ECO:0007669"/>
    <property type="project" value="InterPro"/>
</dbReference>
<dbReference type="InterPro" id="IPR027065">
    <property type="entry name" value="Lon_Prtase"/>
</dbReference>
<dbReference type="InterPro" id="IPR015947">
    <property type="entry name" value="PUA-like_sf"/>
</dbReference>
<evidence type="ECO:0000256" key="8">
    <source>
        <dbReference type="PIRNR" id="PIRNR001174"/>
    </source>
</evidence>
<feature type="binding site" evidence="10">
    <location>
        <begin position="460"/>
        <end position="467"/>
    </location>
    <ligand>
        <name>ATP</name>
        <dbReference type="ChEBI" id="CHEBI:30616"/>
    </ligand>
</feature>
<evidence type="ECO:0000256" key="5">
    <source>
        <dbReference type="ARBA" id="ARBA00022840"/>
    </source>
</evidence>
<feature type="domain" description="Lon proteolytic" evidence="15">
    <location>
        <begin position="720"/>
        <end position="910"/>
    </location>
</feature>
<evidence type="ECO:0000256" key="2">
    <source>
        <dbReference type="ARBA" id="ARBA00022741"/>
    </source>
</evidence>
<comment type="similarity">
    <text evidence="8 11 12">Belongs to the peptidase S16 family.</text>
</comment>
<dbReference type="InterPro" id="IPR008268">
    <property type="entry name" value="Peptidase_S16_AS"/>
</dbReference>
<protein>
    <recommendedName>
        <fullName evidence="8 13">Lon protease homolog</fullName>
        <ecNumber evidence="8 13">3.4.21.-</ecNumber>
    </recommendedName>
</protein>
<dbReference type="EC" id="3.4.21.-" evidence="8 13"/>
<evidence type="ECO:0000313" key="18">
    <source>
        <dbReference type="Proteomes" id="UP000015241"/>
    </source>
</evidence>
<dbReference type="CDD" id="cd19500">
    <property type="entry name" value="RecA-like_Lon"/>
    <property type="match status" value="1"/>
</dbReference>